<dbReference type="OrthoDB" id="5959043at2759"/>
<feature type="region of interest" description="Disordered" evidence="2">
    <location>
        <begin position="64"/>
        <end position="91"/>
    </location>
</feature>
<dbReference type="PANTHER" id="PTHR20978">
    <property type="entry name" value="SPLICING FACTOR 3B SUBUNIT 5"/>
    <property type="match status" value="1"/>
</dbReference>
<dbReference type="GO" id="GO:0005686">
    <property type="term" value="C:U2 snRNP"/>
    <property type="evidence" value="ECO:0007669"/>
    <property type="project" value="TreeGrafter"/>
</dbReference>
<dbReference type="GO" id="GO:0000398">
    <property type="term" value="P:mRNA splicing, via spliceosome"/>
    <property type="evidence" value="ECO:0007669"/>
    <property type="project" value="TreeGrafter"/>
</dbReference>
<keyword evidence="1" id="KW-0175">Coiled coil</keyword>
<dbReference type="Proteomes" id="UP000277928">
    <property type="component" value="Unassembled WGS sequence"/>
</dbReference>
<sequence length="385" mass="43967">MEDKVRVKKRSALGIVPWEPCKPAISAYARGNHPGVLPLLIKYQFVEPNPVMSTKKTELGITNSHFSESIDSEGAETSDLSRERPVGDGKESSLLVENVDVGEEESTNNVEELKRLKKDLELERQLTEELKRILVATMGDDLTCHVKSLSEDKVRLAHMMTKFEAQLSHDHDRAEDLTILADMWRCKFLAMSIRADEMRNQRYRLFSYCKQLQALLNEFLVVNQEMHRKFTSPALEALLKEARAVLETDLSTFFERSPCDEKLMLMLIVHYVIKTNSLVHFQGGDIFLVCSFALWMAAPTERFHVLSQLDHLQSKYTGTGHADTTRWEWLVNQHRDTYASMIGHPDHLSLIAVCENESRARVRFNLLNQMIAPCGPPPEKSALDD</sequence>
<dbReference type="STRING" id="42156.A0A3P6TW91"/>
<gene>
    <name evidence="3" type="ORF">NLS_LOCUS1061</name>
</gene>
<feature type="compositionally biased region" description="Basic and acidic residues" evidence="2">
    <location>
        <begin position="79"/>
        <end position="91"/>
    </location>
</feature>
<proteinExistence type="predicted"/>
<name>A0A3P6TW91_LITSI</name>
<accession>A0A3P6TW91</accession>
<dbReference type="GO" id="GO:0071011">
    <property type="term" value="C:precatalytic spliceosome"/>
    <property type="evidence" value="ECO:0007669"/>
    <property type="project" value="TreeGrafter"/>
</dbReference>
<dbReference type="EMBL" id="UYRX01000033">
    <property type="protein sequence ID" value="VDK70284.1"/>
    <property type="molecule type" value="Genomic_DNA"/>
</dbReference>
<evidence type="ECO:0000256" key="2">
    <source>
        <dbReference type="SAM" id="MobiDB-lite"/>
    </source>
</evidence>
<organism evidence="3 4">
    <name type="scientific">Litomosoides sigmodontis</name>
    <name type="common">Filarial nematode worm</name>
    <dbReference type="NCBI Taxonomy" id="42156"/>
    <lineage>
        <taxon>Eukaryota</taxon>
        <taxon>Metazoa</taxon>
        <taxon>Ecdysozoa</taxon>
        <taxon>Nematoda</taxon>
        <taxon>Chromadorea</taxon>
        <taxon>Rhabditida</taxon>
        <taxon>Spirurina</taxon>
        <taxon>Spiruromorpha</taxon>
        <taxon>Filarioidea</taxon>
        <taxon>Onchocercidae</taxon>
        <taxon>Litomosoides</taxon>
    </lineage>
</organism>
<feature type="coiled-coil region" evidence="1">
    <location>
        <begin position="103"/>
        <end position="133"/>
    </location>
</feature>
<reference evidence="3 4" key="1">
    <citation type="submission" date="2018-08" db="EMBL/GenBank/DDBJ databases">
        <authorList>
            <person name="Laetsch R D."/>
            <person name="Stevens L."/>
            <person name="Kumar S."/>
            <person name="Blaxter L. M."/>
        </authorList>
    </citation>
    <scope>NUCLEOTIDE SEQUENCE [LARGE SCALE GENOMIC DNA]</scope>
</reference>
<evidence type="ECO:0000313" key="4">
    <source>
        <dbReference type="Proteomes" id="UP000277928"/>
    </source>
</evidence>
<dbReference type="Pfam" id="PF07189">
    <property type="entry name" value="SF3b10"/>
    <property type="match status" value="1"/>
</dbReference>
<dbReference type="PANTHER" id="PTHR20978:SF0">
    <property type="entry name" value="SPLICING FACTOR 3B SUBUNIT 5"/>
    <property type="match status" value="1"/>
</dbReference>
<keyword evidence="4" id="KW-1185">Reference proteome</keyword>
<dbReference type="OMA" id="WRCKFLA"/>
<protein>
    <recommendedName>
        <fullName evidence="5">Splicing factor 3B subunit 5</fullName>
    </recommendedName>
</protein>
<evidence type="ECO:0000313" key="3">
    <source>
        <dbReference type="EMBL" id="VDK70284.1"/>
    </source>
</evidence>
<dbReference type="InterPro" id="IPR009846">
    <property type="entry name" value="SF3b5/RDS3-10"/>
</dbReference>
<dbReference type="AlphaFoldDB" id="A0A3P6TW91"/>
<evidence type="ECO:0008006" key="5">
    <source>
        <dbReference type="Google" id="ProtNLM"/>
    </source>
</evidence>
<evidence type="ECO:0000256" key="1">
    <source>
        <dbReference type="SAM" id="Coils"/>
    </source>
</evidence>